<dbReference type="Pfam" id="PF00102">
    <property type="entry name" value="Y_phosphatase"/>
    <property type="match status" value="1"/>
</dbReference>
<accession>A0A3P8G1T0</accession>
<evidence type="ECO:0000259" key="1">
    <source>
        <dbReference type="PROSITE" id="PS50055"/>
    </source>
</evidence>
<dbReference type="InterPro" id="IPR029021">
    <property type="entry name" value="Prot-tyrosine_phosphatase-like"/>
</dbReference>
<dbReference type="Proteomes" id="UP000050761">
    <property type="component" value="Unassembled WGS sequence"/>
</dbReference>
<protein>
    <submittedName>
        <fullName evidence="4">Tyrosine-protein phosphatase domain-containing protein</fullName>
    </submittedName>
</protein>
<dbReference type="InterPro" id="IPR050348">
    <property type="entry name" value="Protein-Tyr_Phosphatase"/>
</dbReference>
<dbReference type="PANTHER" id="PTHR19134:SF561">
    <property type="entry name" value="PROTEIN TYROSINE PHOSPHATASE 36E, ISOFORM A"/>
    <property type="match status" value="1"/>
</dbReference>
<dbReference type="GO" id="GO:0004725">
    <property type="term" value="F:protein tyrosine phosphatase activity"/>
    <property type="evidence" value="ECO:0007669"/>
    <property type="project" value="InterPro"/>
</dbReference>
<sequence>MCLQYWPLTRFMFGDIEVETIDTHTYAHFVFRTFRLTRKTDDGVETRIVKHFHFTEWELDSFPYISAFIELRRRVRQYMEKNPVDAPIIVHCR</sequence>
<organism evidence="3 4">
    <name type="scientific">Heligmosomoides polygyrus</name>
    <name type="common">Parasitic roundworm</name>
    <dbReference type="NCBI Taxonomy" id="6339"/>
    <lineage>
        <taxon>Eukaryota</taxon>
        <taxon>Metazoa</taxon>
        <taxon>Ecdysozoa</taxon>
        <taxon>Nematoda</taxon>
        <taxon>Chromadorea</taxon>
        <taxon>Rhabditida</taxon>
        <taxon>Rhabditina</taxon>
        <taxon>Rhabditomorpha</taxon>
        <taxon>Strongyloidea</taxon>
        <taxon>Heligmosomidae</taxon>
        <taxon>Heligmosomoides</taxon>
    </lineage>
</organism>
<dbReference type="EMBL" id="UZAH01042036">
    <property type="protein sequence ID" value="VDP61035.1"/>
    <property type="molecule type" value="Genomic_DNA"/>
</dbReference>
<dbReference type="AlphaFoldDB" id="A0A183GWP2"/>
<accession>A0A183GWP2</accession>
<name>A0A183GWP2_HELPZ</name>
<dbReference type="WBParaSite" id="HPBE_0002711201-mRNA-1">
    <property type="protein sequence ID" value="HPBE_0002711201-mRNA-1"/>
    <property type="gene ID" value="HPBE_0002711201"/>
</dbReference>
<reference evidence="4" key="2">
    <citation type="submission" date="2019-09" db="UniProtKB">
        <authorList>
            <consortium name="WormBaseParasite"/>
        </authorList>
    </citation>
    <scope>IDENTIFICATION</scope>
</reference>
<evidence type="ECO:0000313" key="2">
    <source>
        <dbReference type="EMBL" id="VDP61035.1"/>
    </source>
</evidence>
<evidence type="ECO:0000313" key="4">
    <source>
        <dbReference type="WBParaSite" id="HPBE_0002711201-mRNA-1"/>
    </source>
</evidence>
<dbReference type="Gene3D" id="3.90.190.10">
    <property type="entry name" value="Protein tyrosine phosphatase superfamily"/>
    <property type="match status" value="1"/>
</dbReference>
<reference evidence="2 3" key="1">
    <citation type="submission" date="2018-11" db="EMBL/GenBank/DDBJ databases">
        <authorList>
            <consortium name="Pathogen Informatics"/>
        </authorList>
    </citation>
    <scope>NUCLEOTIDE SEQUENCE [LARGE SCALE GENOMIC DNA]</scope>
</reference>
<evidence type="ECO:0000313" key="3">
    <source>
        <dbReference type="Proteomes" id="UP000050761"/>
    </source>
</evidence>
<dbReference type="OrthoDB" id="6144703at2759"/>
<dbReference type="PROSITE" id="PS50055">
    <property type="entry name" value="TYR_PHOSPHATASE_PTP"/>
    <property type="match status" value="1"/>
</dbReference>
<gene>
    <name evidence="2" type="ORF">HPBE_LOCUS27111</name>
</gene>
<dbReference type="SUPFAM" id="SSF52799">
    <property type="entry name" value="(Phosphotyrosine protein) phosphatases II"/>
    <property type="match status" value="1"/>
</dbReference>
<feature type="domain" description="Tyrosine-protein phosphatase" evidence="1">
    <location>
        <begin position="1"/>
        <end position="93"/>
    </location>
</feature>
<keyword evidence="3" id="KW-1185">Reference proteome</keyword>
<proteinExistence type="predicted"/>
<dbReference type="PANTHER" id="PTHR19134">
    <property type="entry name" value="RECEPTOR-TYPE TYROSINE-PROTEIN PHOSPHATASE"/>
    <property type="match status" value="1"/>
</dbReference>
<dbReference type="InterPro" id="IPR000242">
    <property type="entry name" value="PTP_cat"/>
</dbReference>